<dbReference type="PANTHER" id="PTHR22847">
    <property type="entry name" value="WD40 REPEAT PROTEIN"/>
    <property type="match status" value="1"/>
</dbReference>
<evidence type="ECO:0000313" key="10">
    <source>
        <dbReference type="EMBL" id="PGH18229.1"/>
    </source>
</evidence>
<keyword evidence="11" id="KW-1185">Reference proteome</keyword>
<dbReference type="Pfam" id="PF00400">
    <property type="entry name" value="WD40"/>
    <property type="match status" value="6"/>
</dbReference>
<dbReference type="SUPFAM" id="SSF50998">
    <property type="entry name" value="Quinoprotein alcohol dehydrogenase-like"/>
    <property type="match status" value="1"/>
</dbReference>
<organism evidence="10 11">
    <name type="scientific">Helicocarpus griseus UAMH5409</name>
    <dbReference type="NCBI Taxonomy" id="1447875"/>
    <lineage>
        <taxon>Eukaryota</taxon>
        <taxon>Fungi</taxon>
        <taxon>Dikarya</taxon>
        <taxon>Ascomycota</taxon>
        <taxon>Pezizomycotina</taxon>
        <taxon>Eurotiomycetes</taxon>
        <taxon>Eurotiomycetidae</taxon>
        <taxon>Onygenales</taxon>
        <taxon>Ajellomycetaceae</taxon>
        <taxon>Helicocarpus</taxon>
    </lineage>
</organism>
<accession>A0A2B7YAV5</accession>
<comment type="caution">
    <text evidence="10">The sequence shown here is derived from an EMBL/GenBank/DDBJ whole genome shotgun (WGS) entry which is preliminary data.</text>
</comment>
<dbReference type="InterPro" id="IPR015943">
    <property type="entry name" value="WD40/YVTN_repeat-like_dom_sf"/>
</dbReference>
<evidence type="ECO:0000256" key="5">
    <source>
        <dbReference type="ARBA" id="ARBA00039789"/>
    </source>
</evidence>
<reference evidence="10 11" key="1">
    <citation type="submission" date="2017-10" db="EMBL/GenBank/DDBJ databases">
        <title>Comparative genomics in systemic dimorphic fungi from Ajellomycetaceae.</title>
        <authorList>
            <person name="Munoz J.F."/>
            <person name="Mcewen J.G."/>
            <person name="Clay O.K."/>
            <person name="Cuomo C.A."/>
        </authorList>
    </citation>
    <scope>NUCLEOTIDE SEQUENCE [LARGE SCALE GENOMIC DNA]</scope>
    <source>
        <strain evidence="10 11">UAMH5409</strain>
    </source>
</reference>
<dbReference type="CDD" id="cd00200">
    <property type="entry name" value="WD40"/>
    <property type="match status" value="1"/>
</dbReference>
<sequence length="1550" mass="175271">MPLRALLFWRKHPKKQRRAGKQHNVTAISTNPKTNSSVNSHTVISSPTAPVSHLPQTSALTQPDVAERLWNRAYDELKSESSKWVDAYEGILSRELEGKTSATQPEVNKIQHNDPQKRRVQMEKLISAGLEKIESEYKANQAIGQVIQDVLALKNLVASALHSVHPAALAWAGVSVALQILLNPTEESKTNRKGISYIIARMNWYSEMWKLLLKENTVDGGLSANLRTKLEDCLVGLYKALLLYLMKSVCSYYRNRLVNYIQDLVKHNDWEGNLKNVQDAERLVEQVSENYNTQQIRSHLEKLLVNIARHQEKHLLNIHKAVQDQTALQIEMLENKADKRCLQHLCITDPRDDMNRIEKSKDDLLEGTCAWLLKRADFVDWRDGDDAGLYWIKGGPGKGKTMLVIGIVRHLQRKLHNTGLLSFFFCQNTDPRLNNATAVLRGLIYQLALLDQSLIENIRADYDKRGQSLFHDSNAFFALSRILTDMIEKSSVPNVYLIIDALDECEADLHLLLGQLTRSVSSSRLRCLVSSRPRNDISDSLSACDRYIELNLEENVLELVTIAINAYIERKVSDLAKQKKYSDDLREKVKEYLELNADGTFLWVALVCKQLQRPTTFPYNTLTVLKSFLPGLEALYQQMMKQMYHLNRQSPDTLDYCKRILASVTLAYRPIHLQELVLVAGLPSDLADNQPSLQQLIGLCGHFLIVRDEVIYFVHQSAKDYLITRTNDEILQDGRSEVHHGIVLRALEAMPATLRRDLYGLREPGCSIEEVKPPTQDPLARVRYACEYWIEHLYELDSSMYESVGLLDDGAVDKFIRKHFLHWLEALSLTRAMSRAGEMIRKLEGLLAKLDNASRLKSLVRDAMYFIDYHRLVIESSPLQTYISALIFSPVPSEIRSLFRGEEPSWVKQRPLVEEQWKNSRLPTFQGLHQSYRITAGSPNGHWLASATSESRGGFIEIWDVSSKVLQRTLRDPLGNVKSLAFTRDGSYLASGSIYGTINLWDVHAGTIRMTVKSYSPNLVSISDDCKILASAGHPDGNITFWDTDSGETAYSIEGLSKVCYMTLSCNGQLACDRPNYWVEIWDMKTKKLQARLQHDLGRHNDGHLPFTLYAHYTPFEFSPSGEHLAVAFGRRIWIWCAKKWIPHRTLECCNDLFYASLVYSPTGQYLASGSVDGKVEIWDAQTGVLLSLLEGYANEICRLYFSADENELIIDSGSTVQFWNMKQEMPRRGLPHHTSAVKYMDVSSCGRWLATHSNDATVMIWDCSKGSLAHALQGHSSRILSFAFSPEGRYIATESKNKTIRTWEVETGKMIHTIPEASDKDSYSSIAYFPGGMKIATCSWSDSAIKIWDLQTGKVHSTLSHGSATCLAISQDGSRLASGSLMGTLQIWDLETGELQKTLNKSPGLAGVRFLAFSYDGKQLAYCNGVQPIKVWDLESGRQRAYDVKRMIWKKMSFSPDGRKLFTGPGCIDLEPSAVLRSATKVKTVRSMSGYHFKAEGGEWISWNGRPVIQLPWDYRTTTCIVRDNTAAFGTGTGGVFIFEFDADEIPPI</sequence>
<dbReference type="Gene3D" id="2.130.10.10">
    <property type="entry name" value="YVTN repeat-like/Quinoprotein amine dehydrogenase"/>
    <property type="match status" value="3"/>
</dbReference>
<dbReference type="GO" id="GO:1990234">
    <property type="term" value="C:transferase complex"/>
    <property type="evidence" value="ECO:0007669"/>
    <property type="project" value="UniProtKB-ARBA"/>
</dbReference>
<dbReference type="InterPro" id="IPR001680">
    <property type="entry name" value="WD40_rpt"/>
</dbReference>
<dbReference type="GO" id="GO:0005741">
    <property type="term" value="C:mitochondrial outer membrane"/>
    <property type="evidence" value="ECO:0007669"/>
    <property type="project" value="UniProtKB-SubCell"/>
</dbReference>
<evidence type="ECO:0000256" key="6">
    <source>
        <dbReference type="ARBA" id="ARBA00043913"/>
    </source>
</evidence>
<dbReference type="SUPFAM" id="SSF50978">
    <property type="entry name" value="WD40 repeat-like"/>
    <property type="match status" value="1"/>
</dbReference>
<evidence type="ECO:0000256" key="2">
    <source>
        <dbReference type="ARBA" id="ARBA00022574"/>
    </source>
</evidence>
<comment type="similarity">
    <text evidence="4">Belongs to the WD repeat MDV1/CAF4 family.</text>
</comment>
<dbReference type="PROSITE" id="PS50837">
    <property type="entry name" value="NACHT"/>
    <property type="match status" value="1"/>
</dbReference>
<dbReference type="PROSITE" id="PS50082">
    <property type="entry name" value="WD_REPEATS_2"/>
    <property type="match status" value="5"/>
</dbReference>
<dbReference type="InterPro" id="IPR056884">
    <property type="entry name" value="NPHP3-like_N"/>
</dbReference>
<evidence type="ECO:0000256" key="8">
    <source>
        <dbReference type="SAM" id="MobiDB-lite"/>
    </source>
</evidence>
<comment type="function">
    <text evidence="6">Involved in mitochondrial fission. Acts as an adapter protein required to form mitochondrial fission complexes. Formation of these complexes is required to promote constriction and fission of the mitochondrial compartment at a late step in mitochondrial division.</text>
</comment>
<dbReference type="OrthoDB" id="674604at2759"/>
<dbReference type="Gene3D" id="3.40.50.300">
    <property type="entry name" value="P-loop containing nucleotide triphosphate hydrolases"/>
    <property type="match status" value="1"/>
</dbReference>
<protein>
    <recommendedName>
        <fullName evidence="5">Mitochondrial division protein 1</fullName>
    </recommendedName>
</protein>
<dbReference type="EMBL" id="PDNB01000005">
    <property type="protein sequence ID" value="PGH18229.1"/>
    <property type="molecule type" value="Genomic_DNA"/>
</dbReference>
<dbReference type="InterPro" id="IPR007111">
    <property type="entry name" value="NACHT_NTPase"/>
</dbReference>
<dbReference type="InterPro" id="IPR036322">
    <property type="entry name" value="WD40_repeat_dom_sf"/>
</dbReference>
<name>A0A2B7YAV5_9EURO</name>
<evidence type="ECO:0000313" key="11">
    <source>
        <dbReference type="Proteomes" id="UP000223968"/>
    </source>
</evidence>
<comment type="subcellular location">
    <subcellularLocation>
        <location evidence="1">Mitochondrion outer membrane</location>
        <topology evidence="1">Peripheral membrane protein</topology>
        <orientation evidence="1">Cytoplasmic side</orientation>
    </subcellularLocation>
</comment>
<feature type="repeat" description="WD" evidence="7">
    <location>
        <begin position="1366"/>
        <end position="1399"/>
    </location>
</feature>
<feature type="repeat" description="WD" evidence="7">
    <location>
        <begin position="970"/>
        <end position="1011"/>
    </location>
</feature>
<dbReference type="SMART" id="SM00320">
    <property type="entry name" value="WD40"/>
    <property type="match status" value="10"/>
</dbReference>
<feature type="domain" description="NACHT" evidence="9">
    <location>
        <begin position="388"/>
        <end position="533"/>
    </location>
</feature>
<evidence type="ECO:0000256" key="7">
    <source>
        <dbReference type="PROSITE-ProRule" id="PRU00221"/>
    </source>
</evidence>
<evidence type="ECO:0000256" key="3">
    <source>
        <dbReference type="ARBA" id="ARBA00022737"/>
    </source>
</evidence>
<feature type="repeat" description="WD" evidence="7">
    <location>
        <begin position="1157"/>
        <end position="1189"/>
    </location>
</feature>
<feature type="region of interest" description="Disordered" evidence="8">
    <location>
        <begin position="28"/>
        <end position="55"/>
    </location>
</feature>
<feature type="repeat" description="WD" evidence="7">
    <location>
        <begin position="1273"/>
        <end position="1314"/>
    </location>
</feature>
<keyword evidence="2 7" id="KW-0853">WD repeat</keyword>
<gene>
    <name evidence="10" type="ORF">AJ79_00568</name>
</gene>
<dbReference type="PROSITE" id="PS00678">
    <property type="entry name" value="WD_REPEATS_1"/>
    <property type="match status" value="1"/>
</dbReference>
<dbReference type="Pfam" id="PF17100">
    <property type="entry name" value="NACHT_N"/>
    <property type="match status" value="1"/>
</dbReference>
<keyword evidence="3" id="KW-0677">Repeat</keyword>
<evidence type="ECO:0000259" key="9">
    <source>
        <dbReference type="PROSITE" id="PS50837"/>
    </source>
</evidence>
<dbReference type="PANTHER" id="PTHR22847:SF637">
    <property type="entry name" value="WD REPEAT DOMAIN 5B"/>
    <property type="match status" value="1"/>
</dbReference>
<proteinExistence type="inferred from homology"/>
<dbReference type="InterPro" id="IPR031359">
    <property type="entry name" value="NACHT_N"/>
</dbReference>
<evidence type="ECO:0000256" key="4">
    <source>
        <dbReference type="ARBA" id="ARBA00038415"/>
    </source>
</evidence>
<dbReference type="Pfam" id="PF24883">
    <property type="entry name" value="NPHP3_N"/>
    <property type="match status" value="1"/>
</dbReference>
<dbReference type="PROSITE" id="PS50294">
    <property type="entry name" value="WD_REPEATS_REGION"/>
    <property type="match status" value="3"/>
</dbReference>
<feature type="repeat" description="WD" evidence="7">
    <location>
        <begin position="1231"/>
        <end position="1272"/>
    </location>
</feature>
<dbReference type="Proteomes" id="UP000223968">
    <property type="component" value="Unassembled WGS sequence"/>
</dbReference>
<dbReference type="SUPFAM" id="SSF52540">
    <property type="entry name" value="P-loop containing nucleoside triphosphate hydrolases"/>
    <property type="match status" value="1"/>
</dbReference>
<dbReference type="InterPro" id="IPR019775">
    <property type="entry name" value="WD40_repeat_CS"/>
</dbReference>
<dbReference type="InterPro" id="IPR027417">
    <property type="entry name" value="P-loop_NTPase"/>
</dbReference>
<evidence type="ECO:0000256" key="1">
    <source>
        <dbReference type="ARBA" id="ARBA00004570"/>
    </source>
</evidence>
<dbReference type="InterPro" id="IPR011047">
    <property type="entry name" value="Quinoprotein_ADH-like_sf"/>
</dbReference>
<dbReference type="STRING" id="1447875.A0A2B7YAV5"/>